<dbReference type="Proteomes" id="UP001220662">
    <property type="component" value="Unassembled WGS sequence"/>
</dbReference>
<comment type="caution">
    <text evidence="6">The sequence shown here is derived from an EMBL/GenBank/DDBJ whole genome shotgun (WGS) entry which is preliminary data.</text>
</comment>
<dbReference type="Pfam" id="PF00392">
    <property type="entry name" value="GntR"/>
    <property type="match status" value="1"/>
</dbReference>
<dbReference type="SMART" id="SM00895">
    <property type="entry name" value="FCD"/>
    <property type="match status" value="1"/>
</dbReference>
<dbReference type="Gene3D" id="1.10.10.10">
    <property type="entry name" value="Winged helix-like DNA-binding domain superfamily/Winged helix DNA-binding domain"/>
    <property type="match status" value="1"/>
</dbReference>
<reference evidence="6" key="1">
    <citation type="submission" date="2023-03" db="EMBL/GenBank/DDBJ databases">
        <title>Draft assemblies of triclosan tolerant bacteria isolated from returned activated sludge.</title>
        <authorList>
            <person name="Van Hamelsveld S."/>
        </authorList>
    </citation>
    <scope>NUCLEOTIDE SEQUENCE</scope>
    <source>
        <strain evidence="6">GW210015_S63</strain>
    </source>
</reference>
<dbReference type="PRINTS" id="PR00035">
    <property type="entry name" value="HTHGNTR"/>
</dbReference>
<dbReference type="Pfam" id="PF07729">
    <property type="entry name" value="FCD"/>
    <property type="match status" value="1"/>
</dbReference>
<gene>
    <name evidence="6" type="ORF">P3W55_15045</name>
</gene>
<dbReference type="CDD" id="cd07377">
    <property type="entry name" value="WHTH_GntR"/>
    <property type="match status" value="1"/>
</dbReference>
<accession>A0AAW6P928</accession>
<evidence type="ECO:0000256" key="4">
    <source>
        <dbReference type="SAM" id="MobiDB-lite"/>
    </source>
</evidence>
<name>A0AAW6P928_9PSED</name>
<dbReference type="PANTHER" id="PTHR43537">
    <property type="entry name" value="TRANSCRIPTIONAL REGULATOR, GNTR FAMILY"/>
    <property type="match status" value="1"/>
</dbReference>
<dbReference type="Gene3D" id="1.20.120.530">
    <property type="entry name" value="GntR ligand-binding domain-like"/>
    <property type="match status" value="1"/>
</dbReference>
<protein>
    <submittedName>
        <fullName evidence="6">FadR/GntR family transcriptional regulator</fullName>
    </submittedName>
</protein>
<dbReference type="PANTHER" id="PTHR43537:SF5">
    <property type="entry name" value="UXU OPERON TRANSCRIPTIONAL REGULATOR"/>
    <property type="match status" value="1"/>
</dbReference>
<dbReference type="InterPro" id="IPR036388">
    <property type="entry name" value="WH-like_DNA-bd_sf"/>
</dbReference>
<feature type="region of interest" description="Disordered" evidence="4">
    <location>
        <begin position="1"/>
        <end position="22"/>
    </location>
</feature>
<dbReference type="SUPFAM" id="SSF48008">
    <property type="entry name" value="GntR ligand-binding domain-like"/>
    <property type="match status" value="1"/>
</dbReference>
<keyword evidence="2" id="KW-0238">DNA-binding</keyword>
<sequence>MNNKADFSSLAGGSGQQKQPLHIPKAPQIVAARIKKLIVSGELKEGDMLPAESKLMEEFGVSRPTIREAYRILEAERLVSVARGARGGAVIHAPDPSLISNYALMVLQSEGTTVAEVYQARLAFEPAAVRLVVKNARKTAPDLLRAALEEERKVVDDPQAFGQAVAHFHEVLVQLSGNRPLIYLWQAIHSVIELHQARVVSLFRRNQPTEEAIAYSVMGMKSQEKLIKLIEAGDEEQAESHWRKHMQGAYKAWVVGFEGVKLSEVLRD</sequence>
<dbReference type="InterPro" id="IPR036390">
    <property type="entry name" value="WH_DNA-bd_sf"/>
</dbReference>
<evidence type="ECO:0000313" key="7">
    <source>
        <dbReference type="Proteomes" id="UP001220662"/>
    </source>
</evidence>
<dbReference type="SUPFAM" id="SSF46785">
    <property type="entry name" value="Winged helix' DNA-binding domain"/>
    <property type="match status" value="1"/>
</dbReference>
<keyword evidence="3" id="KW-0804">Transcription</keyword>
<keyword evidence="1" id="KW-0805">Transcription regulation</keyword>
<organism evidence="6 7">
    <name type="scientific">Pseudomonas citronellolis</name>
    <dbReference type="NCBI Taxonomy" id="53408"/>
    <lineage>
        <taxon>Bacteria</taxon>
        <taxon>Pseudomonadati</taxon>
        <taxon>Pseudomonadota</taxon>
        <taxon>Gammaproteobacteria</taxon>
        <taxon>Pseudomonadales</taxon>
        <taxon>Pseudomonadaceae</taxon>
        <taxon>Pseudomonas</taxon>
    </lineage>
</organism>
<evidence type="ECO:0000256" key="2">
    <source>
        <dbReference type="ARBA" id="ARBA00023125"/>
    </source>
</evidence>
<proteinExistence type="predicted"/>
<evidence type="ECO:0000259" key="5">
    <source>
        <dbReference type="PROSITE" id="PS50949"/>
    </source>
</evidence>
<dbReference type="SMART" id="SM00345">
    <property type="entry name" value="HTH_GNTR"/>
    <property type="match status" value="1"/>
</dbReference>
<dbReference type="GO" id="GO:0003700">
    <property type="term" value="F:DNA-binding transcription factor activity"/>
    <property type="evidence" value="ECO:0007669"/>
    <property type="project" value="InterPro"/>
</dbReference>
<dbReference type="InterPro" id="IPR011711">
    <property type="entry name" value="GntR_C"/>
</dbReference>
<dbReference type="GO" id="GO:0003677">
    <property type="term" value="F:DNA binding"/>
    <property type="evidence" value="ECO:0007669"/>
    <property type="project" value="UniProtKB-KW"/>
</dbReference>
<evidence type="ECO:0000256" key="1">
    <source>
        <dbReference type="ARBA" id="ARBA00023015"/>
    </source>
</evidence>
<dbReference type="EMBL" id="JARJLR010000246">
    <property type="protein sequence ID" value="MDF3843027.1"/>
    <property type="molecule type" value="Genomic_DNA"/>
</dbReference>
<dbReference type="InterPro" id="IPR000524">
    <property type="entry name" value="Tscrpt_reg_HTH_GntR"/>
</dbReference>
<evidence type="ECO:0000256" key="3">
    <source>
        <dbReference type="ARBA" id="ARBA00023163"/>
    </source>
</evidence>
<dbReference type="PROSITE" id="PS50949">
    <property type="entry name" value="HTH_GNTR"/>
    <property type="match status" value="1"/>
</dbReference>
<dbReference type="RefSeq" id="WP_276214880.1">
    <property type="nucleotide sequence ID" value="NZ_JARJLR010000246.1"/>
</dbReference>
<dbReference type="AlphaFoldDB" id="A0AAW6P928"/>
<dbReference type="InterPro" id="IPR008920">
    <property type="entry name" value="TF_FadR/GntR_C"/>
</dbReference>
<evidence type="ECO:0000313" key="6">
    <source>
        <dbReference type="EMBL" id="MDF3843027.1"/>
    </source>
</evidence>
<feature type="domain" description="HTH gntR-type" evidence="5">
    <location>
        <begin position="24"/>
        <end position="93"/>
    </location>
</feature>